<sequence length="92" mass="10580">MKNSKEKSIKAINAIENTLKNLDINYHKPLIDLLNEYNNKLNTQDNHVPLITSLVNKISWCILENNLKVPPEVSELIGTLNSLQTRFMVCKF</sequence>
<proteinExistence type="predicted"/>
<gene>
    <name evidence="1" type="ORF">SAMN05421842_1032</name>
</gene>
<dbReference type="OrthoDB" id="1912386at2"/>
<dbReference type="RefSeq" id="WP_090088602.1">
    <property type="nucleotide sequence ID" value="NZ_FOMG01000003.1"/>
</dbReference>
<dbReference type="Gene3D" id="1.20.1440.140">
    <property type="match status" value="1"/>
</dbReference>
<evidence type="ECO:0000313" key="2">
    <source>
        <dbReference type="Proteomes" id="UP000199263"/>
    </source>
</evidence>
<dbReference type="SUPFAM" id="SSF109797">
    <property type="entry name" value="Bacteriocin immunity protein-like"/>
    <property type="match status" value="1"/>
</dbReference>
<dbReference type="Pfam" id="PF08951">
    <property type="entry name" value="EntA_Immun"/>
    <property type="match status" value="1"/>
</dbReference>
<dbReference type="InterPro" id="IPR015046">
    <property type="entry name" value="LciA_Immunity-like"/>
</dbReference>
<protein>
    <submittedName>
        <fullName evidence="1">Enterocin A Immunity</fullName>
    </submittedName>
</protein>
<dbReference type="GO" id="GO:0030153">
    <property type="term" value="P:bacteriocin immunity"/>
    <property type="evidence" value="ECO:0007669"/>
    <property type="project" value="InterPro"/>
</dbReference>
<dbReference type="EMBL" id="FOMG01000003">
    <property type="protein sequence ID" value="SFC37180.1"/>
    <property type="molecule type" value="Genomic_DNA"/>
</dbReference>
<dbReference type="InterPro" id="IPR053739">
    <property type="entry name" value="Bact_Immunity_Domain_sf"/>
</dbReference>
<reference evidence="1 2" key="1">
    <citation type="submission" date="2016-10" db="EMBL/GenBank/DDBJ databases">
        <authorList>
            <person name="de Groot N.N."/>
        </authorList>
    </citation>
    <scope>NUCLEOTIDE SEQUENCE [LARGE SCALE GENOMIC DNA]</scope>
    <source>
        <strain evidence="1 2">DSM 12992</strain>
    </source>
</reference>
<keyword evidence="2" id="KW-1185">Reference proteome</keyword>
<dbReference type="AlphaFoldDB" id="A0A1I1IVC6"/>
<accession>A0A1I1IVC6</accession>
<evidence type="ECO:0000313" key="1">
    <source>
        <dbReference type="EMBL" id="SFC37180.1"/>
    </source>
</evidence>
<dbReference type="Proteomes" id="UP000199263">
    <property type="component" value="Unassembled WGS sequence"/>
</dbReference>
<name>A0A1I1IVC6_9CLOT</name>
<organism evidence="1 2">
    <name type="scientific">Clostridium uliginosum</name>
    <dbReference type="NCBI Taxonomy" id="119641"/>
    <lineage>
        <taxon>Bacteria</taxon>
        <taxon>Bacillati</taxon>
        <taxon>Bacillota</taxon>
        <taxon>Clostridia</taxon>
        <taxon>Eubacteriales</taxon>
        <taxon>Clostridiaceae</taxon>
        <taxon>Clostridium</taxon>
    </lineage>
</organism>